<sequence length="371" mass="38961">MESSTAVPLRIGIVGAGIAGLALAGGLRRRGHVVEVFEKAPRLMAVGAGISVAKNAVRALDELGLAQDVLGDAIERRTAVTALLLRPDGSSALRVPAKRLNLLPMTRAGLHAALATHAGEVRFGVEASVVASGAPVVVVDGEQHEFDVVVAADGVRSRSREALGLDPGLRYAGWTTWRGVTTDPFDLRGRMSETWGGGAMMGLVPLIDGRTYWFAAQHAPPGVTVEDPQADVLGRFGHWHAPIRQVIEATDPRGVIRTDAYDLAHPLRTYVHGRVALVGDAAHAMTPNLGQGANQALVDVAALVAALDDAAHGSGVTDALAAYDRRRRRPSQRVASNSRRIGQIALAEGIAGRTRERVLGALAAVTGGVRR</sequence>
<dbReference type="InterPro" id="IPR050493">
    <property type="entry name" value="FAD-dep_Monooxygenase_BioMet"/>
</dbReference>
<organism evidence="5 6">
    <name type="scientific">Xylanimonas cellulosilytica (strain DSM 15894 / JCM 12276 / CECT 5975 / KCTC 9989 / LMG 20990 / NBRC 107835 / XIL07)</name>
    <dbReference type="NCBI Taxonomy" id="446471"/>
    <lineage>
        <taxon>Bacteria</taxon>
        <taxon>Bacillati</taxon>
        <taxon>Actinomycetota</taxon>
        <taxon>Actinomycetes</taxon>
        <taxon>Micrococcales</taxon>
        <taxon>Promicromonosporaceae</taxon>
        <taxon>Xylanimonas</taxon>
    </lineage>
</organism>
<dbReference type="OrthoDB" id="9782160at2"/>
<dbReference type="GO" id="GO:0004497">
    <property type="term" value="F:monooxygenase activity"/>
    <property type="evidence" value="ECO:0007669"/>
    <property type="project" value="UniProtKB-KW"/>
</dbReference>
<dbReference type="STRING" id="446471.Xcel_2369"/>
<dbReference type="RefSeq" id="WP_012879127.1">
    <property type="nucleotide sequence ID" value="NC_013530.1"/>
</dbReference>
<keyword evidence="3" id="KW-1133">Transmembrane helix</keyword>
<evidence type="ECO:0000259" key="4">
    <source>
        <dbReference type="Pfam" id="PF01494"/>
    </source>
</evidence>
<dbReference type="AlphaFoldDB" id="D1BVR6"/>
<dbReference type="PANTHER" id="PTHR13789">
    <property type="entry name" value="MONOOXYGENASE"/>
    <property type="match status" value="1"/>
</dbReference>
<evidence type="ECO:0000256" key="3">
    <source>
        <dbReference type="SAM" id="Phobius"/>
    </source>
</evidence>
<dbReference type="SUPFAM" id="SSF51905">
    <property type="entry name" value="FAD/NAD(P)-binding domain"/>
    <property type="match status" value="1"/>
</dbReference>
<dbReference type="InterPro" id="IPR002938">
    <property type="entry name" value="FAD-bd"/>
</dbReference>
<protein>
    <submittedName>
        <fullName evidence="5">Monooxygenase FAD-binding protein</fullName>
    </submittedName>
</protein>
<dbReference type="PRINTS" id="PR00420">
    <property type="entry name" value="RNGMNOXGNASE"/>
</dbReference>
<dbReference type="Pfam" id="PF01494">
    <property type="entry name" value="FAD_binding_3"/>
    <property type="match status" value="1"/>
</dbReference>
<proteinExistence type="predicted"/>
<dbReference type="EMBL" id="CP001821">
    <property type="protein sequence ID" value="ACZ31385.1"/>
    <property type="molecule type" value="Genomic_DNA"/>
</dbReference>
<accession>D1BVR6</accession>
<dbReference type="PANTHER" id="PTHR13789:SF309">
    <property type="entry name" value="PUTATIVE (AFU_ORTHOLOGUE AFUA_6G14510)-RELATED"/>
    <property type="match status" value="1"/>
</dbReference>
<keyword evidence="3" id="KW-0812">Transmembrane</keyword>
<dbReference type="eggNOG" id="COG0654">
    <property type="taxonomic scope" value="Bacteria"/>
</dbReference>
<keyword evidence="3" id="KW-0472">Membrane</keyword>
<reference evidence="6" key="1">
    <citation type="submission" date="2009-11" db="EMBL/GenBank/DDBJ databases">
        <title>The complete chromosome of Xylanimonas cellulosilytica DSM 15894.</title>
        <authorList>
            <consortium name="US DOE Joint Genome Institute (JGI-PGF)"/>
            <person name="Lucas S."/>
            <person name="Copeland A."/>
            <person name="Lapidus A."/>
            <person name="Glavina del Rio T."/>
            <person name="Dalin E."/>
            <person name="Tice H."/>
            <person name="Bruce D."/>
            <person name="Goodwin L."/>
            <person name="Pitluck S."/>
            <person name="Kyrpides N."/>
            <person name="Mavromatis K."/>
            <person name="Ivanova N."/>
            <person name="Mikhailova N."/>
            <person name="Foster B."/>
            <person name="Clum A."/>
            <person name="Brettin T."/>
            <person name="Detter J.C."/>
            <person name="Han C."/>
            <person name="Larimer F."/>
            <person name="Land M."/>
            <person name="Hauser L."/>
            <person name="Markowitz V."/>
            <person name="Cheng J.F."/>
            <person name="Hugenholtz P."/>
            <person name="Woyke T."/>
            <person name="Wu D."/>
            <person name="Gehrich-Schroeter G."/>
            <person name="Schneider S."/>
            <person name="Pukall S.R."/>
            <person name="Klenk H.P."/>
            <person name="Eisen J.A."/>
        </authorList>
    </citation>
    <scope>NUCLEOTIDE SEQUENCE [LARGE SCALE GENOMIC DNA]</scope>
    <source>
        <strain evidence="6">DSM 15894 / CECT 5975 / LMG 20990 / XIL07</strain>
    </source>
</reference>
<keyword evidence="1" id="KW-0560">Oxidoreductase</keyword>
<dbReference type="GO" id="GO:0071949">
    <property type="term" value="F:FAD binding"/>
    <property type="evidence" value="ECO:0007669"/>
    <property type="project" value="InterPro"/>
</dbReference>
<feature type="transmembrane region" description="Helical" evidence="3">
    <location>
        <begin position="6"/>
        <end position="27"/>
    </location>
</feature>
<evidence type="ECO:0000256" key="1">
    <source>
        <dbReference type="ARBA" id="ARBA00023002"/>
    </source>
</evidence>
<name>D1BVR6_XYLCX</name>
<evidence type="ECO:0000256" key="2">
    <source>
        <dbReference type="ARBA" id="ARBA00023033"/>
    </source>
</evidence>
<evidence type="ECO:0000313" key="5">
    <source>
        <dbReference type="EMBL" id="ACZ31385.1"/>
    </source>
</evidence>
<keyword evidence="6" id="KW-1185">Reference proteome</keyword>
<dbReference type="KEGG" id="xce:Xcel_2369"/>
<dbReference type="HOGENOM" id="CLU_009665_19_5_11"/>
<evidence type="ECO:0000313" key="6">
    <source>
        <dbReference type="Proteomes" id="UP000002255"/>
    </source>
</evidence>
<keyword evidence="2 5" id="KW-0503">Monooxygenase</keyword>
<feature type="domain" description="FAD-binding" evidence="4">
    <location>
        <begin position="11"/>
        <end position="337"/>
    </location>
</feature>
<reference evidence="5 6" key="2">
    <citation type="journal article" date="2010" name="Stand. Genomic Sci.">
        <title>Complete genome sequence of Xylanimonas cellulosilytica type strain (XIL07).</title>
        <authorList>
            <person name="Foster B."/>
            <person name="Pukall R."/>
            <person name="Abt B."/>
            <person name="Nolan M."/>
            <person name="Glavina Del Rio T."/>
            <person name="Chen F."/>
            <person name="Lucas S."/>
            <person name="Tice H."/>
            <person name="Pitluck S."/>
            <person name="Cheng J.-F."/>
            <person name="Chertkov O."/>
            <person name="Brettin T."/>
            <person name="Han C."/>
            <person name="Detter J.C."/>
            <person name="Bruce D."/>
            <person name="Goodwin L."/>
            <person name="Ivanova N."/>
            <person name="Mavromatis K."/>
            <person name="Pati A."/>
            <person name="Mikhailova N."/>
            <person name="Chen A."/>
            <person name="Palaniappan K."/>
            <person name="Land M."/>
            <person name="Hauser L."/>
            <person name="Chang Y.-J."/>
            <person name="Jeffries C.D."/>
            <person name="Chain P."/>
            <person name="Rohde M."/>
            <person name="Goeker M."/>
            <person name="Bristow J."/>
            <person name="Eisen J.A."/>
            <person name="Markowitz V."/>
            <person name="Hugenholtz P."/>
            <person name="Kyrpides N.C."/>
            <person name="Klenk H.-P."/>
            <person name="Lapidus A."/>
        </authorList>
    </citation>
    <scope>NUCLEOTIDE SEQUENCE [LARGE SCALE GENOMIC DNA]</scope>
    <source>
        <strain evidence="6">DSM 15894 / CECT 5975 / LMG 20990 / XIL07</strain>
    </source>
</reference>
<gene>
    <name evidence="5" type="ordered locus">Xcel_2369</name>
</gene>
<dbReference type="InterPro" id="IPR036188">
    <property type="entry name" value="FAD/NAD-bd_sf"/>
</dbReference>
<dbReference type="Proteomes" id="UP000002255">
    <property type="component" value="Chromosome"/>
</dbReference>
<dbReference type="Gene3D" id="3.50.50.60">
    <property type="entry name" value="FAD/NAD(P)-binding domain"/>
    <property type="match status" value="1"/>
</dbReference>